<comment type="caution">
    <text evidence="1">The sequence shown here is derived from an EMBL/GenBank/DDBJ whole genome shotgun (WGS) entry which is preliminary data.</text>
</comment>
<name>A0A7Z8YM63_9FLAO</name>
<reference evidence="1 2" key="1">
    <citation type="submission" date="2018-11" db="EMBL/GenBank/DDBJ databases">
        <authorList>
            <consortium name="Pathogen Informatics"/>
        </authorList>
    </citation>
    <scope>NUCLEOTIDE SEQUENCE [LARGE SCALE GENOMIC DNA]</scope>
    <source>
        <strain evidence="1 2">NCTC12929</strain>
    </source>
</reference>
<proteinExistence type="predicted"/>
<accession>A0A7Z8YM63</accession>
<dbReference type="Proteomes" id="UP000270205">
    <property type="component" value="Unassembled WGS sequence"/>
</dbReference>
<evidence type="ECO:0000313" key="1">
    <source>
        <dbReference type="EMBL" id="VDH03008.1"/>
    </source>
</evidence>
<sequence>MKKQDAKKGFDVSKFEKLETHGNTLKGVFSTVFVGAGKGRGLEVNANKCGQTNNCQGGNCVAGCGSSGGNGNGGGKELQM</sequence>
<dbReference type="RefSeq" id="WP_125150583.1">
    <property type="nucleotide sequence ID" value="NZ_UYIV01000001.1"/>
</dbReference>
<gene>
    <name evidence="1" type="ORF">NCTC12929_00375</name>
</gene>
<protein>
    <submittedName>
        <fullName evidence="1">Uncharacterized protein</fullName>
    </submittedName>
</protein>
<evidence type="ECO:0000313" key="2">
    <source>
        <dbReference type="Proteomes" id="UP000270205"/>
    </source>
</evidence>
<organism evidence="1 2">
    <name type="scientific">Bergeyella zoohelcum</name>
    <dbReference type="NCBI Taxonomy" id="1015"/>
    <lineage>
        <taxon>Bacteria</taxon>
        <taxon>Pseudomonadati</taxon>
        <taxon>Bacteroidota</taxon>
        <taxon>Flavobacteriia</taxon>
        <taxon>Flavobacteriales</taxon>
        <taxon>Weeksellaceae</taxon>
        <taxon>Bergeyella</taxon>
    </lineage>
</organism>
<dbReference type="EMBL" id="UYIV01000001">
    <property type="protein sequence ID" value="VDH03008.1"/>
    <property type="molecule type" value="Genomic_DNA"/>
</dbReference>
<dbReference type="AlphaFoldDB" id="A0A7Z8YM63"/>